<name>A0AB74U7D2_9GAMM</name>
<sequence>MLDRHLSPRLIAIAGSALAIALPSMAQADDIDEIQRRDLSLIQTQIEQIRVVVDRIADRQRHADPATTRIYFDIPRLRADLLAITRGIDTYLAPSRSLPRDPQPLAGDYLDDRGQ</sequence>
<dbReference type="NCBIfam" id="TIGR01690">
    <property type="entry name" value="ICE_RAQPRD"/>
    <property type="match status" value="1"/>
</dbReference>
<evidence type="ECO:0000256" key="1">
    <source>
        <dbReference type="SAM" id="MobiDB-lite"/>
    </source>
</evidence>
<dbReference type="Pfam" id="PF09686">
    <property type="entry name" value="Plasmid_RAQPRD"/>
    <property type="match status" value="1"/>
</dbReference>
<dbReference type="InterPro" id="IPR019110">
    <property type="entry name" value="Uncharacterised_RAQPRD"/>
</dbReference>
<evidence type="ECO:0000256" key="2">
    <source>
        <dbReference type="SAM" id="SignalP"/>
    </source>
</evidence>
<organism evidence="3">
    <name type="scientific">Salinicola endophyticus</name>
    <dbReference type="NCBI Taxonomy" id="1949083"/>
    <lineage>
        <taxon>Bacteria</taxon>
        <taxon>Pseudomonadati</taxon>
        <taxon>Pseudomonadota</taxon>
        <taxon>Gammaproteobacteria</taxon>
        <taxon>Oceanospirillales</taxon>
        <taxon>Halomonadaceae</taxon>
        <taxon>Salinicola</taxon>
    </lineage>
</organism>
<protein>
    <submittedName>
        <fullName evidence="3">RAQPRD family integrative conjugative element protein</fullName>
    </submittedName>
</protein>
<dbReference type="AlphaFoldDB" id="A0AB74U7D2"/>
<feature type="region of interest" description="Disordered" evidence="1">
    <location>
        <begin position="93"/>
        <end position="115"/>
    </location>
</feature>
<dbReference type="EMBL" id="CP159578">
    <property type="protein sequence ID" value="XCJ80041.1"/>
    <property type="molecule type" value="Genomic_DNA"/>
</dbReference>
<dbReference type="RefSeq" id="WP_353980891.1">
    <property type="nucleotide sequence ID" value="NZ_CP159578.1"/>
</dbReference>
<evidence type="ECO:0000313" key="3">
    <source>
        <dbReference type="EMBL" id="XCJ80041.1"/>
    </source>
</evidence>
<keyword evidence="2" id="KW-0732">Signal</keyword>
<gene>
    <name evidence="3" type="ORF">ABV408_02410</name>
</gene>
<feature type="signal peptide" evidence="2">
    <location>
        <begin position="1"/>
        <end position="28"/>
    </location>
</feature>
<proteinExistence type="predicted"/>
<feature type="chain" id="PRO_5044495807" evidence="2">
    <location>
        <begin position="29"/>
        <end position="115"/>
    </location>
</feature>
<accession>A0AB74U7D2</accession>
<reference evidence="3" key="1">
    <citation type="submission" date="2024-06" db="EMBL/GenBank/DDBJ databases">
        <title>Complete genome of Salinicola endophyticus HNIBRBA4755.</title>
        <authorList>
            <person name="Shin S.Y."/>
            <person name="Kang H."/>
            <person name="Song J."/>
        </authorList>
    </citation>
    <scope>NUCLEOTIDE SEQUENCE</scope>
    <source>
        <strain evidence="3">HNIBRBA4755</strain>
    </source>
</reference>